<proteinExistence type="predicted"/>
<dbReference type="AlphaFoldDB" id="A0A328C143"/>
<feature type="domain" description="Barstar (barnase inhibitor)" evidence="1">
    <location>
        <begin position="2"/>
        <end position="68"/>
    </location>
</feature>
<dbReference type="Pfam" id="PF01337">
    <property type="entry name" value="Barstar"/>
    <property type="match status" value="1"/>
</dbReference>
<accession>A0A328C143</accession>
<evidence type="ECO:0000313" key="3">
    <source>
        <dbReference type="Proteomes" id="UP000249169"/>
    </source>
</evidence>
<protein>
    <recommendedName>
        <fullName evidence="1">Barstar (barnase inhibitor) domain-containing protein</fullName>
    </recommendedName>
</protein>
<dbReference type="Proteomes" id="UP000249169">
    <property type="component" value="Unassembled WGS sequence"/>
</dbReference>
<reference evidence="2 3" key="1">
    <citation type="submission" date="2018-05" db="EMBL/GenBank/DDBJ databases">
        <title>Lujinxingia marina gen. nov. sp. nov., a new facultative anaerobic member of the class Deltaproteobacteria, and proposal of Lujinxingaceae fam. nov.</title>
        <authorList>
            <person name="Li C.-M."/>
        </authorList>
    </citation>
    <scope>NUCLEOTIDE SEQUENCE [LARGE SCALE GENOMIC DNA]</scope>
    <source>
        <strain evidence="2 3">B210</strain>
    </source>
</reference>
<dbReference type="RefSeq" id="WP_111731314.1">
    <property type="nucleotide sequence ID" value="NZ_QHKO01000012.1"/>
</dbReference>
<gene>
    <name evidence="2" type="ORF">DL240_18125</name>
</gene>
<dbReference type="InterPro" id="IPR000468">
    <property type="entry name" value="Barstar"/>
</dbReference>
<dbReference type="OrthoDB" id="7575400at2"/>
<comment type="caution">
    <text evidence="2">The sequence shown here is derived from an EMBL/GenBank/DDBJ whole genome shotgun (WGS) entry which is preliminary data.</text>
</comment>
<dbReference type="EMBL" id="QHKO01000012">
    <property type="protein sequence ID" value="RAL20296.1"/>
    <property type="molecule type" value="Genomic_DNA"/>
</dbReference>
<sequence>MKECLSYLDEWLPADGYVLVFTRCDFLLCNVLEDREWLLGLFKEVAEWWATPVINEGRFNRPGRPFKLILECESKQTPWIDHCKKVLEERWELLP</sequence>
<keyword evidence="3" id="KW-1185">Reference proteome</keyword>
<name>A0A328C143_9DELT</name>
<organism evidence="2 3">
    <name type="scientific">Lujinxingia litoralis</name>
    <dbReference type="NCBI Taxonomy" id="2211119"/>
    <lineage>
        <taxon>Bacteria</taxon>
        <taxon>Deltaproteobacteria</taxon>
        <taxon>Bradymonadales</taxon>
        <taxon>Lujinxingiaceae</taxon>
        <taxon>Lujinxingia</taxon>
    </lineage>
</organism>
<evidence type="ECO:0000259" key="1">
    <source>
        <dbReference type="Pfam" id="PF01337"/>
    </source>
</evidence>
<evidence type="ECO:0000313" key="2">
    <source>
        <dbReference type="EMBL" id="RAL20296.1"/>
    </source>
</evidence>